<sequence>GLEPMLGNLIISDITWDSFTASWSPTGGDFDSFVIEVTNMEDFSERQNLTLSGDASSLVISGLNPNTNYMVGLYGMHQGSFLEPLYSEATT</sequence>
<feature type="domain" description="Fibronectin type-III" evidence="2">
    <location>
        <begin position="5"/>
        <end position="91"/>
    </location>
</feature>
<reference evidence="3 4" key="1">
    <citation type="submission" date="2021-06" db="EMBL/GenBank/DDBJ databases">
        <authorList>
            <person name="Palmer J.M."/>
        </authorList>
    </citation>
    <scope>NUCLEOTIDE SEQUENCE [LARGE SCALE GENOMIC DNA]</scope>
    <source>
        <strain evidence="3 4">CL_MEX2019</strain>
        <tissue evidence="3">Muscle</tissue>
    </source>
</reference>
<comment type="caution">
    <text evidence="3">The sequence shown here is derived from an EMBL/GenBank/DDBJ whole genome shotgun (WGS) entry which is preliminary data.</text>
</comment>
<feature type="non-terminal residue" evidence="3">
    <location>
        <position position="1"/>
    </location>
</feature>
<dbReference type="PROSITE" id="PS50853">
    <property type="entry name" value="FN3"/>
    <property type="match status" value="1"/>
</dbReference>
<accession>A0ABU7EU73</accession>
<feature type="non-terminal residue" evidence="3">
    <location>
        <position position="91"/>
    </location>
</feature>
<keyword evidence="1" id="KW-0677">Repeat</keyword>
<dbReference type="InterPro" id="IPR003961">
    <property type="entry name" value="FN3_dom"/>
</dbReference>
<dbReference type="PANTHER" id="PTHR46708:SF1">
    <property type="entry name" value="TENASCIN"/>
    <property type="match status" value="1"/>
</dbReference>
<evidence type="ECO:0000313" key="3">
    <source>
        <dbReference type="EMBL" id="MED6290576.1"/>
    </source>
</evidence>
<keyword evidence="4" id="KW-1185">Reference proteome</keyword>
<organism evidence="3 4">
    <name type="scientific">Characodon lateralis</name>
    <dbReference type="NCBI Taxonomy" id="208331"/>
    <lineage>
        <taxon>Eukaryota</taxon>
        <taxon>Metazoa</taxon>
        <taxon>Chordata</taxon>
        <taxon>Craniata</taxon>
        <taxon>Vertebrata</taxon>
        <taxon>Euteleostomi</taxon>
        <taxon>Actinopterygii</taxon>
        <taxon>Neopterygii</taxon>
        <taxon>Teleostei</taxon>
        <taxon>Neoteleostei</taxon>
        <taxon>Acanthomorphata</taxon>
        <taxon>Ovalentaria</taxon>
        <taxon>Atherinomorphae</taxon>
        <taxon>Cyprinodontiformes</taxon>
        <taxon>Goodeidae</taxon>
        <taxon>Characodon</taxon>
    </lineage>
</organism>
<evidence type="ECO:0000259" key="2">
    <source>
        <dbReference type="PROSITE" id="PS50853"/>
    </source>
</evidence>
<gene>
    <name evidence="3" type="ORF">CHARACLAT_014520</name>
</gene>
<dbReference type="InterPro" id="IPR013783">
    <property type="entry name" value="Ig-like_fold"/>
</dbReference>
<protein>
    <recommendedName>
        <fullName evidence="2">Fibronectin type-III domain-containing protein</fullName>
    </recommendedName>
</protein>
<evidence type="ECO:0000256" key="1">
    <source>
        <dbReference type="ARBA" id="ARBA00022737"/>
    </source>
</evidence>
<dbReference type="InterPro" id="IPR050991">
    <property type="entry name" value="ECM_Regulatory_Proteins"/>
</dbReference>
<dbReference type="Proteomes" id="UP001352852">
    <property type="component" value="Unassembled WGS sequence"/>
</dbReference>
<dbReference type="Gene3D" id="2.60.40.10">
    <property type="entry name" value="Immunoglobulins"/>
    <property type="match status" value="1"/>
</dbReference>
<name>A0ABU7EU73_9TELE</name>
<dbReference type="SUPFAM" id="SSF49265">
    <property type="entry name" value="Fibronectin type III"/>
    <property type="match status" value="1"/>
</dbReference>
<dbReference type="CDD" id="cd00063">
    <property type="entry name" value="FN3"/>
    <property type="match status" value="1"/>
</dbReference>
<evidence type="ECO:0000313" key="4">
    <source>
        <dbReference type="Proteomes" id="UP001352852"/>
    </source>
</evidence>
<proteinExistence type="predicted"/>
<dbReference type="PANTHER" id="PTHR46708">
    <property type="entry name" value="TENASCIN"/>
    <property type="match status" value="1"/>
</dbReference>
<dbReference type="EMBL" id="JAHUTJ010066667">
    <property type="protein sequence ID" value="MED6290576.1"/>
    <property type="molecule type" value="Genomic_DNA"/>
</dbReference>
<dbReference type="Pfam" id="PF00041">
    <property type="entry name" value="fn3"/>
    <property type="match status" value="1"/>
</dbReference>
<dbReference type="InterPro" id="IPR036116">
    <property type="entry name" value="FN3_sf"/>
</dbReference>